<dbReference type="InterPro" id="IPR017925">
    <property type="entry name" value="DHFR_CS"/>
</dbReference>
<comment type="caution">
    <text evidence="11">The sequence shown here is derived from an EMBL/GenBank/DDBJ whole genome shotgun (WGS) entry which is preliminary data.</text>
</comment>
<dbReference type="EC" id="1.5.1.3" evidence="3 8"/>
<keyword evidence="6 8" id="KW-0560">Oxidoreductase</keyword>
<organism evidence="11 12">
    <name type="scientific">Aquamicrobium zhengzhouense</name>
    <dbReference type="NCBI Taxonomy" id="2781738"/>
    <lineage>
        <taxon>Bacteria</taxon>
        <taxon>Pseudomonadati</taxon>
        <taxon>Pseudomonadota</taxon>
        <taxon>Alphaproteobacteria</taxon>
        <taxon>Hyphomicrobiales</taxon>
        <taxon>Phyllobacteriaceae</taxon>
        <taxon>Aquamicrobium</taxon>
    </lineage>
</organism>
<dbReference type="InterPro" id="IPR012259">
    <property type="entry name" value="DHFR"/>
</dbReference>
<evidence type="ECO:0000256" key="4">
    <source>
        <dbReference type="ARBA" id="ARBA00022563"/>
    </source>
</evidence>
<keyword evidence="12" id="KW-1185">Reference proteome</keyword>
<evidence type="ECO:0000256" key="5">
    <source>
        <dbReference type="ARBA" id="ARBA00022857"/>
    </source>
</evidence>
<dbReference type="PANTHER" id="PTHR48069">
    <property type="entry name" value="DIHYDROFOLATE REDUCTASE"/>
    <property type="match status" value="1"/>
</dbReference>
<reference evidence="11 12" key="1">
    <citation type="submission" date="2020-10" db="EMBL/GenBank/DDBJ databases">
        <title>Aquamicrobium zhengzhouensis sp. nov., a exopolysaccharide producing bacterium isolated from farmland soil.</title>
        <authorList>
            <person name="Wang X."/>
        </authorList>
    </citation>
    <scope>NUCLEOTIDE SEQUENCE [LARGE SCALE GENOMIC DNA]</scope>
    <source>
        <strain evidence="12">cd-1</strain>
    </source>
</reference>
<evidence type="ECO:0000313" key="11">
    <source>
        <dbReference type="EMBL" id="MBI1620046.1"/>
    </source>
</evidence>
<evidence type="ECO:0000256" key="7">
    <source>
        <dbReference type="ARBA" id="ARBA00025067"/>
    </source>
</evidence>
<feature type="domain" description="DHFR" evidence="10">
    <location>
        <begin position="1"/>
        <end position="156"/>
    </location>
</feature>
<evidence type="ECO:0000256" key="1">
    <source>
        <dbReference type="ARBA" id="ARBA00004903"/>
    </source>
</evidence>
<name>A0ABS0S9S6_9HYPH</name>
<dbReference type="SUPFAM" id="SSF53597">
    <property type="entry name" value="Dihydrofolate reductase-like"/>
    <property type="match status" value="1"/>
</dbReference>
<dbReference type="CDD" id="cd00209">
    <property type="entry name" value="DHFR"/>
    <property type="match status" value="1"/>
</dbReference>
<dbReference type="Pfam" id="PF00186">
    <property type="entry name" value="DHFR_1"/>
    <property type="match status" value="1"/>
</dbReference>
<dbReference type="PIRSF" id="PIRSF000194">
    <property type="entry name" value="DHFR"/>
    <property type="match status" value="1"/>
</dbReference>
<protein>
    <recommendedName>
        <fullName evidence="3 8">Dihydrofolate reductase</fullName>
        <ecNumber evidence="3 8">1.5.1.3</ecNumber>
    </recommendedName>
</protein>
<keyword evidence="5 8" id="KW-0521">NADP</keyword>
<dbReference type="PROSITE" id="PS00075">
    <property type="entry name" value="DHFR_1"/>
    <property type="match status" value="1"/>
</dbReference>
<evidence type="ECO:0000259" key="10">
    <source>
        <dbReference type="PROSITE" id="PS51330"/>
    </source>
</evidence>
<dbReference type="InterPro" id="IPR024072">
    <property type="entry name" value="DHFR-like_dom_sf"/>
</dbReference>
<evidence type="ECO:0000256" key="2">
    <source>
        <dbReference type="ARBA" id="ARBA00009539"/>
    </source>
</evidence>
<gene>
    <name evidence="11" type="ORF">IOD40_05130</name>
</gene>
<keyword evidence="4 8" id="KW-0554">One-carbon metabolism</keyword>
<dbReference type="Gene3D" id="3.40.430.10">
    <property type="entry name" value="Dihydrofolate Reductase, subunit A"/>
    <property type="match status" value="1"/>
</dbReference>
<dbReference type="PROSITE" id="PS51330">
    <property type="entry name" value="DHFR_2"/>
    <property type="match status" value="1"/>
</dbReference>
<evidence type="ECO:0000256" key="8">
    <source>
        <dbReference type="PIRNR" id="PIRNR000194"/>
    </source>
</evidence>
<accession>A0ABS0S9S6</accession>
<dbReference type="InterPro" id="IPR001796">
    <property type="entry name" value="DHFR_dom"/>
</dbReference>
<dbReference type="EMBL" id="JADGMQ010000002">
    <property type="protein sequence ID" value="MBI1620046.1"/>
    <property type="molecule type" value="Genomic_DNA"/>
</dbReference>
<sequence length="156" mass="17515">MITLIAAVSDNGVIGNKGALPWHCPEDLKFFKKETLGGAMIMGRKTFESMRPSAFGDRKALIVSKSMLDAWVEPYFAKFANLDAAIRRAREEHSRIYLIGGVSIFEQGLPEVDRILLTRIKGEFEGDTYLPPLPLFGEGRTIKLSDRATVHEYLRN</sequence>
<dbReference type="Proteomes" id="UP000601789">
    <property type="component" value="Unassembled WGS sequence"/>
</dbReference>
<dbReference type="RefSeq" id="WP_198474976.1">
    <property type="nucleotide sequence ID" value="NZ_JADGMQ010000002.1"/>
</dbReference>
<evidence type="ECO:0000256" key="6">
    <source>
        <dbReference type="ARBA" id="ARBA00023002"/>
    </source>
</evidence>
<evidence type="ECO:0000256" key="9">
    <source>
        <dbReference type="RuleBase" id="RU004474"/>
    </source>
</evidence>
<comment type="pathway">
    <text evidence="1 8">Cofactor biosynthesis; tetrahydrofolate biosynthesis; 5,6,7,8-tetrahydrofolate from 7,8-dihydrofolate: step 1/1.</text>
</comment>
<dbReference type="PRINTS" id="PR00070">
    <property type="entry name" value="DHFR"/>
</dbReference>
<comment type="catalytic activity">
    <reaction evidence="8">
        <text>(6S)-5,6,7,8-tetrahydrofolate + NADP(+) = 7,8-dihydrofolate + NADPH + H(+)</text>
        <dbReference type="Rhea" id="RHEA:15009"/>
        <dbReference type="ChEBI" id="CHEBI:15378"/>
        <dbReference type="ChEBI" id="CHEBI:57451"/>
        <dbReference type="ChEBI" id="CHEBI:57453"/>
        <dbReference type="ChEBI" id="CHEBI:57783"/>
        <dbReference type="ChEBI" id="CHEBI:58349"/>
        <dbReference type="EC" id="1.5.1.3"/>
    </reaction>
</comment>
<comment type="function">
    <text evidence="7 8">Key enzyme in folate metabolism. Catalyzes an essential reaction for de novo glycine and purine synthesis, and for DNA precursor synthesis.</text>
</comment>
<comment type="similarity">
    <text evidence="2 8 9">Belongs to the dihydrofolate reductase family.</text>
</comment>
<evidence type="ECO:0000256" key="3">
    <source>
        <dbReference type="ARBA" id="ARBA00012856"/>
    </source>
</evidence>
<dbReference type="PANTHER" id="PTHR48069:SF3">
    <property type="entry name" value="DIHYDROFOLATE REDUCTASE"/>
    <property type="match status" value="1"/>
</dbReference>
<proteinExistence type="inferred from homology"/>
<evidence type="ECO:0000313" key="12">
    <source>
        <dbReference type="Proteomes" id="UP000601789"/>
    </source>
</evidence>